<evidence type="ECO:0000256" key="3">
    <source>
        <dbReference type="ARBA" id="ARBA00023163"/>
    </source>
</evidence>
<keyword evidence="3" id="KW-0804">Transcription</keyword>
<feature type="compositionally biased region" description="Basic residues" evidence="4">
    <location>
        <begin position="185"/>
        <end position="194"/>
    </location>
</feature>
<dbReference type="SUPFAM" id="SSF46785">
    <property type="entry name" value="Winged helix' DNA-binding domain"/>
    <property type="match status" value="1"/>
</dbReference>
<reference evidence="6" key="1">
    <citation type="submission" date="2022-11" db="EMBL/GenBank/DDBJ databases">
        <title>Lacrimispora xylanolytica sy1, complete genome.</title>
        <authorList>
            <person name="Choi S."/>
        </authorList>
    </citation>
    <scope>NUCLEOTIDE SEQUENCE</scope>
    <source>
        <strain evidence="6">Sy1</strain>
    </source>
</reference>
<sequence>METNTSEKLLQQIRNCTNLVHRLIHREHHTMNSGIMGSGMGRGQGLVLRMLAEHDGMTQSEIAEKLDIRPSSLGELVMKLVENGFVERRQNEKDKRVINVYLTEKGREMEGQFINKRQQSAKSWCAGLSEDEKEQLSGLLGKLISSMEESMSKDEAGFSSQDMPFGHGHMGMGHDERSRHDLHSRGGHFGKRCGGHGNDWRNGL</sequence>
<evidence type="ECO:0000313" key="6">
    <source>
        <dbReference type="EMBL" id="WAJ24277.1"/>
    </source>
</evidence>
<feature type="region of interest" description="Disordered" evidence="4">
    <location>
        <begin position="177"/>
        <end position="204"/>
    </location>
</feature>
<evidence type="ECO:0000313" key="7">
    <source>
        <dbReference type="Proteomes" id="UP001163115"/>
    </source>
</evidence>
<dbReference type="InterPro" id="IPR011991">
    <property type="entry name" value="ArsR-like_HTH"/>
</dbReference>
<dbReference type="Gene3D" id="1.10.10.10">
    <property type="entry name" value="Winged helix-like DNA-binding domain superfamily/Winged helix DNA-binding domain"/>
    <property type="match status" value="1"/>
</dbReference>
<dbReference type="Pfam" id="PF01047">
    <property type="entry name" value="MarR"/>
    <property type="match status" value="1"/>
</dbReference>
<keyword evidence="2" id="KW-0238">DNA-binding</keyword>
<dbReference type="CDD" id="cd00090">
    <property type="entry name" value="HTH_ARSR"/>
    <property type="match status" value="1"/>
</dbReference>
<organism evidence="6 7">
    <name type="scientific">Lacrimispora xylanolytica</name>
    <dbReference type="NCBI Taxonomy" id="29375"/>
    <lineage>
        <taxon>Bacteria</taxon>
        <taxon>Bacillati</taxon>
        <taxon>Bacillota</taxon>
        <taxon>Clostridia</taxon>
        <taxon>Lachnospirales</taxon>
        <taxon>Lachnospiraceae</taxon>
        <taxon>Lacrimispora</taxon>
    </lineage>
</organism>
<feature type="domain" description="HTH marR-type" evidence="5">
    <location>
        <begin position="6"/>
        <end position="145"/>
    </location>
</feature>
<dbReference type="PROSITE" id="PS01117">
    <property type="entry name" value="HTH_MARR_1"/>
    <property type="match status" value="1"/>
</dbReference>
<evidence type="ECO:0000256" key="4">
    <source>
        <dbReference type="SAM" id="MobiDB-lite"/>
    </source>
</evidence>
<dbReference type="InterPro" id="IPR036388">
    <property type="entry name" value="WH-like_DNA-bd_sf"/>
</dbReference>
<dbReference type="InterPro" id="IPR036390">
    <property type="entry name" value="WH_DNA-bd_sf"/>
</dbReference>
<evidence type="ECO:0000259" key="5">
    <source>
        <dbReference type="PROSITE" id="PS50995"/>
    </source>
</evidence>
<dbReference type="InterPro" id="IPR023187">
    <property type="entry name" value="Tscrpt_reg_MarR-type_CS"/>
</dbReference>
<accession>A0ABY7AC80</accession>
<dbReference type="Proteomes" id="UP001163115">
    <property type="component" value="Chromosome"/>
</dbReference>
<dbReference type="RefSeq" id="WP_268115427.1">
    <property type="nucleotide sequence ID" value="NZ_CP113524.1"/>
</dbReference>
<dbReference type="PROSITE" id="PS50995">
    <property type="entry name" value="HTH_MARR_2"/>
    <property type="match status" value="1"/>
</dbReference>
<evidence type="ECO:0000256" key="1">
    <source>
        <dbReference type="ARBA" id="ARBA00023015"/>
    </source>
</evidence>
<dbReference type="EMBL" id="CP113524">
    <property type="protein sequence ID" value="WAJ24277.1"/>
    <property type="molecule type" value="Genomic_DNA"/>
</dbReference>
<protein>
    <submittedName>
        <fullName evidence="6">MarR family transcriptional regulator</fullName>
    </submittedName>
</protein>
<keyword evidence="1" id="KW-0805">Transcription regulation</keyword>
<proteinExistence type="predicted"/>
<keyword evidence="7" id="KW-1185">Reference proteome</keyword>
<evidence type="ECO:0000256" key="2">
    <source>
        <dbReference type="ARBA" id="ARBA00023125"/>
    </source>
</evidence>
<dbReference type="InterPro" id="IPR000835">
    <property type="entry name" value="HTH_MarR-typ"/>
</dbReference>
<name>A0ABY7AC80_9FIRM</name>
<dbReference type="PANTHER" id="PTHR42756">
    <property type="entry name" value="TRANSCRIPTIONAL REGULATOR, MARR"/>
    <property type="match status" value="1"/>
</dbReference>
<gene>
    <name evidence="6" type="ORF">OW255_01795</name>
</gene>
<dbReference type="PRINTS" id="PR00598">
    <property type="entry name" value="HTHMARR"/>
</dbReference>
<dbReference type="SMART" id="SM00347">
    <property type="entry name" value="HTH_MARR"/>
    <property type="match status" value="1"/>
</dbReference>
<dbReference type="PANTHER" id="PTHR42756:SF1">
    <property type="entry name" value="TRANSCRIPTIONAL REPRESSOR OF EMRAB OPERON"/>
    <property type="match status" value="1"/>
</dbReference>